<dbReference type="SUPFAM" id="SSF53448">
    <property type="entry name" value="Nucleotide-diphospho-sugar transferases"/>
    <property type="match status" value="1"/>
</dbReference>
<evidence type="ECO:0000256" key="2">
    <source>
        <dbReference type="ARBA" id="ARBA00022475"/>
    </source>
</evidence>
<evidence type="ECO:0000313" key="8">
    <source>
        <dbReference type="Proteomes" id="UP000431922"/>
    </source>
</evidence>
<dbReference type="GO" id="GO:0005886">
    <property type="term" value="C:plasma membrane"/>
    <property type="evidence" value="ECO:0007669"/>
    <property type="project" value="UniProtKB-SubCell"/>
</dbReference>
<dbReference type="RefSeq" id="WP_160754567.1">
    <property type="nucleotide sequence ID" value="NZ_WTYL01000001.1"/>
</dbReference>
<keyword evidence="2" id="KW-1003">Cell membrane</keyword>
<keyword evidence="5" id="KW-0472">Membrane</keyword>
<accession>A0A845B0E6</accession>
<dbReference type="PANTHER" id="PTHR43646">
    <property type="entry name" value="GLYCOSYLTRANSFERASE"/>
    <property type="match status" value="1"/>
</dbReference>
<dbReference type="PANTHER" id="PTHR43646:SF2">
    <property type="entry name" value="GLYCOSYLTRANSFERASE 2-LIKE DOMAIN-CONTAINING PROTEIN"/>
    <property type="match status" value="1"/>
</dbReference>
<dbReference type="Proteomes" id="UP000431922">
    <property type="component" value="Unassembled WGS sequence"/>
</dbReference>
<keyword evidence="4 7" id="KW-0808">Transferase</keyword>
<sequence length="378" mass="42126">MNRTEDGPHVRPVPLDSSYAERGHRFAICVPVRNEEVLLPRFLGSIAALNMDRCEPPELFIAFDSCTDGSEKIVTEHVQAGFPFKVHRVTLSPSAVPNAGRARGAAMDAAVSDTRELAATHILTTDADSIVAPNWLQAHVAGFRHADVIAGLVRRTRTCENPGNTHFSPRDDLETYLERLHRFRRRIDPIHYDAHPSHPYASGASIGITREGYRMLEGLPRLPNGEDEALVRRARLHGLRVRQDCNVQVRTSDRRDGRATAGLAAALRSLDDDTRRREPILVEDPRDAAEHYRRQGASRSAFARIRSELDAWRHALRIEQDGAEVVRAWRESTTADAFVIRIAPDTGPRSAIALAEASVILQTLETSPDVQYRQVACL</sequence>
<gene>
    <name evidence="7" type="ORF">GRI65_00390</name>
</gene>
<evidence type="ECO:0000256" key="1">
    <source>
        <dbReference type="ARBA" id="ARBA00004236"/>
    </source>
</evidence>
<proteinExistence type="predicted"/>
<keyword evidence="3" id="KW-0328">Glycosyltransferase</keyword>
<reference evidence="7 8" key="1">
    <citation type="submission" date="2019-12" db="EMBL/GenBank/DDBJ databases">
        <title>Genomic-based taxomic classification of the family Erythrobacteraceae.</title>
        <authorList>
            <person name="Xu L."/>
        </authorList>
    </citation>
    <scope>NUCLEOTIDE SEQUENCE [LARGE SCALE GENOMIC DNA]</scope>
    <source>
        <strain evidence="7 8">KCTC 42453</strain>
    </source>
</reference>
<evidence type="ECO:0000259" key="6">
    <source>
        <dbReference type="Pfam" id="PF00535"/>
    </source>
</evidence>
<organism evidence="7 8">
    <name type="scientific">Allopontixanthobacter sediminis</name>
    <dbReference type="NCBI Taxonomy" id="1689985"/>
    <lineage>
        <taxon>Bacteria</taxon>
        <taxon>Pseudomonadati</taxon>
        <taxon>Pseudomonadota</taxon>
        <taxon>Alphaproteobacteria</taxon>
        <taxon>Sphingomonadales</taxon>
        <taxon>Erythrobacteraceae</taxon>
        <taxon>Allopontixanthobacter</taxon>
    </lineage>
</organism>
<evidence type="ECO:0000256" key="4">
    <source>
        <dbReference type="ARBA" id="ARBA00022679"/>
    </source>
</evidence>
<evidence type="ECO:0000256" key="3">
    <source>
        <dbReference type="ARBA" id="ARBA00022676"/>
    </source>
</evidence>
<dbReference type="OrthoDB" id="114108at2"/>
<dbReference type="InterPro" id="IPR029044">
    <property type="entry name" value="Nucleotide-diphossugar_trans"/>
</dbReference>
<comment type="caution">
    <text evidence="7">The sequence shown here is derived from an EMBL/GenBank/DDBJ whole genome shotgun (WGS) entry which is preliminary data.</text>
</comment>
<evidence type="ECO:0000256" key="5">
    <source>
        <dbReference type="ARBA" id="ARBA00023136"/>
    </source>
</evidence>
<dbReference type="EMBL" id="WTYL01000001">
    <property type="protein sequence ID" value="MXP42907.1"/>
    <property type="molecule type" value="Genomic_DNA"/>
</dbReference>
<dbReference type="InterPro" id="IPR001173">
    <property type="entry name" value="Glyco_trans_2-like"/>
</dbReference>
<protein>
    <submittedName>
        <fullName evidence="7">Glycosyltransferase</fullName>
    </submittedName>
</protein>
<dbReference type="Pfam" id="PF00535">
    <property type="entry name" value="Glycos_transf_2"/>
    <property type="match status" value="1"/>
</dbReference>
<dbReference type="GO" id="GO:0016757">
    <property type="term" value="F:glycosyltransferase activity"/>
    <property type="evidence" value="ECO:0007669"/>
    <property type="project" value="UniProtKB-KW"/>
</dbReference>
<comment type="subcellular location">
    <subcellularLocation>
        <location evidence="1">Cell membrane</location>
    </subcellularLocation>
</comment>
<keyword evidence="8" id="KW-1185">Reference proteome</keyword>
<feature type="domain" description="Glycosyltransferase 2-like" evidence="6">
    <location>
        <begin position="28"/>
        <end position="175"/>
    </location>
</feature>
<name>A0A845B0E6_9SPHN</name>
<dbReference type="AlphaFoldDB" id="A0A845B0E6"/>
<dbReference type="Gene3D" id="3.90.550.10">
    <property type="entry name" value="Spore Coat Polysaccharide Biosynthesis Protein SpsA, Chain A"/>
    <property type="match status" value="1"/>
</dbReference>
<evidence type="ECO:0000313" key="7">
    <source>
        <dbReference type="EMBL" id="MXP42907.1"/>
    </source>
</evidence>